<dbReference type="Proteomes" id="UP000008810">
    <property type="component" value="Chromosome 3"/>
</dbReference>
<protein>
    <submittedName>
        <fullName evidence="1 2">Uncharacterized protein</fullName>
    </submittedName>
</protein>
<reference evidence="1 2" key="1">
    <citation type="journal article" date="2010" name="Nature">
        <title>Genome sequencing and analysis of the model grass Brachypodium distachyon.</title>
        <authorList>
            <consortium name="International Brachypodium Initiative"/>
        </authorList>
    </citation>
    <scope>NUCLEOTIDE SEQUENCE [LARGE SCALE GENOMIC DNA]</scope>
    <source>
        <strain evidence="1 2">Bd21</strain>
    </source>
</reference>
<sequence>MLDIELDFMKFKLQRALDPGSQSGFPSAMQHSDASVNTPVLRSSVEKTKSHFFRGGNRHFTCGLCRPSISAIRWICCAANRVPMFISRPASTAKEI</sequence>
<proteinExistence type="predicted"/>
<name>A0A2K2D1I5_BRADI</name>
<accession>A0A2K2D1I5</accession>
<reference evidence="1" key="2">
    <citation type="submission" date="2017-06" db="EMBL/GenBank/DDBJ databases">
        <title>WGS assembly of Brachypodium distachyon.</title>
        <authorList>
            <consortium name="The International Brachypodium Initiative"/>
            <person name="Lucas S."/>
            <person name="Harmon-Smith M."/>
            <person name="Lail K."/>
            <person name="Tice H."/>
            <person name="Grimwood J."/>
            <person name="Bruce D."/>
            <person name="Barry K."/>
            <person name="Shu S."/>
            <person name="Lindquist E."/>
            <person name="Wang M."/>
            <person name="Pitluck S."/>
            <person name="Vogel J.P."/>
            <person name="Garvin D.F."/>
            <person name="Mockler T.C."/>
            <person name="Schmutz J."/>
            <person name="Rokhsar D."/>
            <person name="Bevan M.W."/>
        </authorList>
    </citation>
    <scope>NUCLEOTIDE SEQUENCE</scope>
    <source>
        <strain evidence="1">Bd21</strain>
    </source>
</reference>
<dbReference type="EMBL" id="CM000882">
    <property type="protein sequence ID" value="PNT68139.1"/>
    <property type="molecule type" value="Genomic_DNA"/>
</dbReference>
<gene>
    <name evidence="1" type="ORF">BRADI_3g36493v3</name>
</gene>
<organism evidence="1">
    <name type="scientific">Brachypodium distachyon</name>
    <name type="common">Purple false brome</name>
    <name type="synonym">Trachynia distachya</name>
    <dbReference type="NCBI Taxonomy" id="15368"/>
    <lineage>
        <taxon>Eukaryota</taxon>
        <taxon>Viridiplantae</taxon>
        <taxon>Streptophyta</taxon>
        <taxon>Embryophyta</taxon>
        <taxon>Tracheophyta</taxon>
        <taxon>Spermatophyta</taxon>
        <taxon>Magnoliopsida</taxon>
        <taxon>Liliopsida</taxon>
        <taxon>Poales</taxon>
        <taxon>Poaceae</taxon>
        <taxon>BOP clade</taxon>
        <taxon>Pooideae</taxon>
        <taxon>Stipodae</taxon>
        <taxon>Brachypodieae</taxon>
        <taxon>Brachypodium</taxon>
    </lineage>
</organism>
<dbReference type="Gramene" id="PNT68139">
    <property type="protein sequence ID" value="PNT68139"/>
    <property type="gene ID" value="BRADI_3g36493v3"/>
</dbReference>
<keyword evidence="3" id="KW-1185">Reference proteome</keyword>
<dbReference type="AlphaFoldDB" id="A0A2K2D1I5"/>
<evidence type="ECO:0000313" key="3">
    <source>
        <dbReference type="Proteomes" id="UP000008810"/>
    </source>
</evidence>
<evidence type="ECO:0000313" key="1">
    <source>
        <dbReference type="EMBL" id="PNT68139.1"/>
    </source>
</evidence>
<reference evidence="2" key="3">
    <citation type="submission" date="2018-08" db="UniProtKB">
        <authorList>
            <consortium name="EnsemblPlants"/>
        </authorList>
    </citation>
    <scope>IDENTIFICATION</scope>
    <source>
        <strain evidence="2">cv. Bd21</strain>
    </source>
</reference>
<evidence type="ECO:0000313" key="2">
    <source>
        <dbReference type="EnsemblPlants" id="PNT68139"/>
    </source>
</evidence>
<dbReference type="EnsemblPlants" id="PNT68139">
    <property type="protein sequence ID" value="PNT68139"/>
    <property type="gene ID" value="BRADI_3g36493v3"/>
</dbReference>
<dbReference type="InParanoid" id="A0A2K2D1I5"/>